<sequence length="336" mass="37564">MPKCQPFNTNSILKALNTLFSFPSKFLSLSMHSNFSAHAIPSTKTIETEPLNHTQHCNTTDQENGIEPDPPISDKIFKSGPKMGSYRLGKLEKAISLLDRMVSSKCVPNVVTYGTIINGLVKQGRALDGACVLASMEERGYCVNDMLDRGCDPDLVTCTIFLRMLREKLDPPQDGRDFLDELVVRLLKRQRVLGASKIVEVMLQKLLPPKPSTWAQVVENLCKPKKVLVNTNLKQSVGEVEYIVFEKHGSHHITPAMLKRKGGNNQARVAINMGKYNGERIHLETLLQHKEIIFHGGVLGALCKCNEDNVYPTFSVWLCSRGGAVFCVLELLELFW</sequence>
<evidence type="ECO:0000313" key="2">
    <source>
        <dbReference type="Proteomes" id="UP000309997"/>
    </source>
</evidence>
<comment type="caution">
    <text evidence="1">The sequence shown here is derived from an EMBL/GenBank/DDBJ whole genome shotgun (WGS) entry which is preliminary data.</text>
</comment>
<name>A0ACC4CY22_POPAL</name>
<evidence type="ECO:0000313" key="1">
    <source>
        <dbReference type="EMBL" id="KAL3609645.1"/>
    </source>
</evidence>
<dbReference type="EMBL" id="RCHU02000001">
    <property type="protein sequence ID" value="KAL3609645.1"/>
    <property type="molecule type" value="Genomic_DNA"/>
</dbReference>
<keyword evidence="2" id="KW-1185">Reference proteome</keyword>
<dbReference type="Proteomes" id="UP000309997">
    <property type="component" value="Unassembled WGS sequence"/>
</dbReference>
<gene>
    <name evidence="1" type="ORF">D5086_000665</name>
</gene>
<proteinExistence type="predicted"/>
<accession>A0ACC4CY22</accession>
<protein>
    <submittedName>
        <fullName evidence="1">Uncharacterized protein</fullName>
    </submittedName>
</protein>
<organism evidence="1 2">
    <name type="scientific">Populus alba</name>
    <name type="common">White poplar</name>
    <dbReference type="NCBI Taxonomy" id="43335"/>
    <lineage>
        <taxon>Eukaryota</taxon>
        <taxon>Viridiplantae</taxon>
        <taxon>Streptophyta</taxon>
        <taxon>Embryophyta</taxon>
        <taxon>Tracheophyta</taxon>
        <taxon>Spermatophyta</taxon>
        <taxon>Magnoliopsida</taxon>
        <taxon>eudicotyledons</taxon>
        <taxon>Gunneridae</taxon>
        <taxon>Pentapetalae</taxon>
        <taxon>rosids</taxon>
        <taxon>fabids</taxon>
        <taxon>Malpighiales</taxon>
        <taxon>Salicaceae</taxon>
        <taxon>Saliceae</taxon>
        <taxon>Populus</taxon>
    </lineage>
</organism>
<reference evidence="1 2" key="1">
    <citation type="journal article" date="2024" name="Plant Biotechnol. J.">
        <title>Genome and CRISPR/Cas9 system of a widespread forest tree (Populus alba) in the world.</title>
        <authorList>
            <person name="Liu Y.J."/>
            <person name="Jiang P.F."/>
            <person name="Han X.M."/>
            <person name="Li X.Y."/>
            <person name="Wang H.M."/>
            <person name="Wang Y.J."/>
            <person name="Wang X.X."/>
            <person name="Zeng Q.Y."/>
        </authorList>
    </citation>
    <scope>NUCLEOTIDE SEQUENCE [LARGE SCALE GENOMIC DNA]</scope>
    <source>
        <strain evidence="2">cv. PAL-ZL1</strain>
    </source>
</reference>